<name>A0A914RYH9_PAREQ</name>
<evidence type="ECO:0000313" key="2">
    <source>
        <dbReference type="WBParaSite" id="PEQ_0000993401-mRNA-1"/>
    </source>
</evidence>
<keyword evidence="1" id="KW-1185">Reference proteome</keyword>
<evidence type="ECO:0000313" key="1">
    <source>
        <dbReference type="Proteomes" id="UP000887564"/>
    </source>
</evidence>
<proteinExistence type="predicted"/>
<dbReference type="AlphaFoldDB" id="A0A914RYH9"/>
<organism evidence="1 2">
    <name type="scientific">Parascaris equorum</name>
    <name type="common">Equine roundworm</name>
    <dbReference type="NCBI Taxonomy" id="6256"/>
    <lineage>
        <taxon>Eukaryota</taxon>
        <taxon>Metazoa</taxon>
        <taxon>Ecdysozoa</taxon>
        <taxon>Nematoda</taxon>
        <taxon>Chromadorea</taxon>
        <taxon>Rhabditida</taxon>
        <taxon>Spirurina</taxon>
        <taxon>Ascaridomorpha</taxon>
        <taxon>Ascaridoidea</taxon>
        <taxon>Ascarididae</taxon>
        <taxon>Parascaris</taxon>
    </lineage>
</organism>
<reference evidence="2" key="1">
    <citation type="submission" date="2022-11" db="UniProtKB">
        <authorList>
            <consortium name="WormBaseParasite"/>
        </authorList>
    </citation>
    <scope>IDENTIFICATION</scope>
</reference>
<dbReference type="WBParaSite" id="PEQ_0000993401-mRNA-1">
    <property type="protein sequence ID" value="PEQ_0000993401-mRNA-1"/>
    <property type="gene ID" value="PEQ_0000993401"/>
</dbReference>
<sequence length="136" mass="15833">MSDTNVERCFQFPRRYAILKDVAKKELAPPMPKEWPTVVSEFKQMINVINTKAYRQYTVRYSQAVIAIREIFFEIPRGSQLRTLQLHNASDGAKGLTKTRMIGRRYVCGYLVPANYVSKNTRKLAAEMEIEDKHNF</sequence>
<protein>
    <submittedName>
        <fullName evidence="2">Uncharacterized protein</fullName>
    </submittedName>
</protein>
<dbReference type="Proteomes" id="UP000887564">
    <property type="component" value="Unplaced"/>
</dbReference>
<accession>A0A914RYH9</accession>